<evidence type="ECO:0000256" key="18">
    <source>
        <dbReference type="PIRSR" id="PIRSR000007-50"/>
    </source>
</evidence>
<comment type="caution">
    <text evidence="17">Lacks conserved residue(s) required for the propagation of feature annotation.</text>
</comment>
<feature type="binding site" description="covalent" evidence="18">
    <location>
        <position position="61"/>
    </location>
    <ligand>
        <name>heme c</name>
        <dbReference type="ChEBI" id="CHEBI:61717"/>
        <label>1</label>
    </ligand>
</feature>
<dbReference type="AlphaFoldDB" id="A0A316AIV0"/>
<dbReference type="Gene3D" id="1.10.760.10">
    <property type="entry name" value="Cytochrome c-like domain"/>
    <property type="match status" value="2"/>
</dbReference>
<evidence type="ECO:0000256" key="14">
    <source>
        <dbReference type="ARBA" id="ARBA00023004"/>
    </source>
</evidence>
<gene>
    <name evidence="21" type="ORF">BXY45_12443</name>
</gene>
<evidence type="ECO:0000313" key="22">
    <source>
        <dbReference type="Proteomes" id="UP000245469"/>
    </source>
</evidence>
<feature type="binding site" description="axial binding residue" evidence="19">
    <location>
        <position position="159"/>
    </location>
    <ligand>
        <name>heme c</name>
        <dbReference type="ChEBI" id="CHEBI:61717"/>
        <label>2</label>
    </ligand>
    <ligandPart>
        <name>Fe</name>
        <dbReference type="ChEBI" id="CHEBI:18248"/>
    </ligandPart>
</feature>
<evidence type="ECO:0000256" key="11">
    <source>
        <dbReference type="ARBA" id="ARBA00022967"/>
    </source>
</evidence>
<evidence type="ECO:0000256" key="4">
    <source>
        <dbReference type="ARBA" id="ARBA00022448"/>
    </source>
</evidence>
<dbReference type="Pfam" id="PF00034">
    <property type="entry name" value="Cytochrom_C"/>
    <property type="match status" value="1"/>
</dbReference>
<evidence type="ECO:0000256" key="2">
    <source>
        <dbReference type="ARBA" id="ARBA00012951"/>
    </source>
</evidence>
<accession>A0A316AIV0</accession>
<keyword evidence="14 17" id="KW-0408">Iron</keyword>
<evidence type="ECO:0000256" key="7">
    <source>
        <dbReference type="ARBA" id="ARBA00022660"/>
    </source>
</evidence>
<dbReference type="RefSeq" id="WP_109775723.1">
    <property type="nucleotide sequence ID" value="NZ_QGDQ01000024.1"/>
</dbReference>
<evidence type="ECO:0000256" key="5">
    <source>
        <dbReference type="ARBA" id="ARBA00022475"/>
    </source>
</evidence>
<feature type="transmembrane region" description="Helical" evidence="17">
    <location>
        <begin position="240"/>
        <end position="259"/>
    </location>
</feature>
<evidence type="ECO:0000256" key="1">
    <source>
        <dbReference type="ARBA" id="ARBA00004651"/>
    </source>
</evidence>
<evidence type="ECO:0000256" key="8">
    <source>
        <dbReference type="ARBA" id="ARBA00022692"/>
    </source>
</evidence>
<dbReference type="InterPro" id="IPR036909">
    <property type="entry name" value="Cyt_c-like_dom_sf"/>
</dbReference>
<dbReference type="PANTHER" id="PTHR33751">
    <property type="entry name" value="CBB3-TYPE CYTOCHROME C OXIDASE SUBUNIT FIXP"/>
    <property type="match status" value="1"/>
</dbReference>
<evidence type="ECO:0000256" key="19">
    <source>
        <dbReference type="PIRSR" id="PIRSR000007-51"/>
    </source>
</evidence>
<keyword evidence="10" id="KW-0677">Repeat</keyword>
<keyword evidence="12 17" id="KW-0249">Electron transport</keyword>
<feature type="binding site" description="covalent" evidence="18">
    <location>
        <position position="155"/>
    </location>
    <ligand>
        <name>heme c</name>
        <dbReference type="ChEBI" id="CHEBI:61717"/>
        <label>2</label>
    </ligand>
</feature>
<proteinExistence type="predicted"/>
<dbReference type="GO" id="GO:0005506">
    <property type="term" value="F:iron ion binding"/>
    <property type="evidence" value="ECO:0007669"/>
    <property type="project" value="UniProtKB-UniRule"/>
</dbReference>
<dbReference type="InterPro" id="IPR050597">
    <property type="entry name" value="Cytochrome_c_Oxidase_Subunit"/>
</dbReference>
<name>A0A316AIV0_9ACTN</name>
<keyword evidence="9 17" id="KW-0479">Metal-binding</keyword>
<dbReference type="InterPro" id="IPR009152">
    <property type="entry name" value="bc1_cytC-su"/>
</dbReference>
<keyword evidence="22" id="KW-1185">Reference proteome</keyword>
<dbReference type="InterPro" id="IPR009056">
    <property type="entry name" value="Cyt_c-like_dom"/>
</dbReference>
<dbReference type="Proteomes" id="UP000245469">
    <property type="component" value="Unassembled WGS sequence"/>
</dbReference>
<dbReference type="OrthoDB" id="9811281at2"/>
<keyword evidence="13 17" id="KW-1133">Transmembrane helix</keyword>
<dbReference type="SUPFAM" id="SSF46626">
    <property type="entry name" value="Cytochrome c"/>
    <property type="match status" value="2"/>
</dbReference>
<evidence type="ECO:0000256" key="3">
    <source>
        <dbReference type="ARBA" id="ARBA00017819"/>
    </source>
</evidence>
<evidence type="ECO:0000256" key="16">
    <source>
        <dbReference type="ARBA" id="ARBA00029351"/>
    </source>
</evidence>
<dbReference type="GO" id="GO:0008121">
    <property type="term" value="F:quinol-cytochrome-c reductase activity"/>
    <property type="evidence" value="ECO:0007669"/>
    <property type="project" value="UniProtKB-UniRule"/>
</dbReference>
<dbReference type="GO" id="GO:0005886">
    <property type="term" value="C:plasma membrane"/>
    <property type="evidence" value="ECO:0007669"/>
    <property type="project" value="UniProtKB-SubCell"/>
</dbReference>
<feature type="binding site" description="axial binding residue" evidence="19">
    <location>
        <position position="62"/>
    </location>
    <ligand>
        <name>heme c</name>
        <dbReference type="ChEBI" id="CHEBI:61717"/>
        <label>1</label>
    </ligand>
    <ligandPart>
        <name>Fe</name>
        <dbReference type="ChEBI" id="CHEBI:18248"/>
    </ligandPart>
</feature>
<dbReference type="EMBL" id="QGDQ01000024">
    <property type="protein sequence ID" value="PWJ49877.1"/>
    <property type="molecule type" value="Genomic_DNA"/>
</dbReference>
<dbReference type="PIRSF" id="PIRSF000007">
    <property type="entry name" value="Ubiq_cycred_cyc"/>
    <property type="match status" value="1"/>
</dbReference>
<dbReference type="GO" id="GO:0020037">
    <property type="term" value="F:heme binding"/>
    <property type="evidence" value="ECO:0007669"/>
    <property type="project" value="UniProtKB-UniRule"/>
</dbReference>
<evidence type="ECO:0000256" key="15">
    <source>
        <dbReference type="ARBA" id="ARBA00023136"/>
    </source>
</evidence>
<comment type="caution">
    <text evidence="21">The sequence shown here is derived from an EMBL/GenBank/DDBJ whole genome shotgun (WGS) entry which is preliminary data.</text>
</comment>
<feature type="binding site" description="covalent" evidence="18">
    <location>
        <position position="158"/>
    </location>
    <ligand>
        <name>heme c</name>
        <dbReference type="ChEBI" id="CHEBI:61717"/>
        <label>2</label>
    </ligand>
</feature>
<sequence>MKALAARRRHPLGGVVVMLLALLVVGGAYSVLTPAPASAAAATDDDIQAGKELFLANCANCHGLQAQGTDAGPTLIGVGSASVDFQVGTGRMPLSANQPQAHDKPVQFSDEQIAQMGAFVASLGPGPAVPPAEFQEFTDDPERISKGNELFRTNCAMCHNVVGAGGALTRGKWAPNLQDVSAKHIYEAMLTGPQSMPVFNDANITPEEKQDIASYLHFAGTEPSPGGLTLGGLGPVSEGLFAWAAGILALVGCAVWLGAKAS</sequence>
<keyword evidence="15 17" id="KW-0472">Membrane</keyword>
<evidence type="ECO:0000256" key="9">
    <source>
        <dbReference type="ARBA" id="ARBA00022723"/>
    </source>
</evidence>
<evidence type="ECO:0000256" key="12">
    <source>
        <dbReference type="ARBA" id="ARBA00022982"/>
    </source>
</evidence>
<evidence type="ECO:0000256" key="10">
    <source>
        <dbReference type="ARBA" id="ARBA00022737"/>
    </source>
</evidence>
<feature type="domain" description="Cytochrome c" evidence="20">
    <location>
        <begin position="45"/>
        <end position="220"/>
    </location>
</feature>
<feature type="binding site" description="covalent" evidence="18">
    <location>
        <position position="58"/>
    </location>
    <ligand>
        <name>heme c</name>
        <dbReference type="ChEBI" id="CHEBI:61717"/>
        <label>1</label>
    </ligand>
</feature>
<comment type="subunit">
    <text evidence="17">The cytochrome bc1 complex is composed of a cytochrome b (QcrB), the Rieske iron-sulfur protein (QcrA) and a diheme cytochrome c (QcrC) subunit.</text>
</comment>
<protein>
    <recommendedName>
        <fullName evidence="3 17">Cytochrome bc1 complex cytochrome c subunit</fullName>
        <ecNumber evidence="2 17">7.1.1.8</ecNumber>
    </recommendedName>
</protein>
<organism evidence="21 22">
    <name type="scientific">Quadrisphaera granulorum</name>
    <dbReference type="NCBI Taxonomy" id="317664"/>
    <lineage>
        <taxon>Bacteria</taxon>
        <taxon>Bacillati</taxon>
        <taxon>Actinomycetota</taxon>
        <taxon>Actinomycetes</taxon>
        <taxon>Kineosporiales</taxon>
        <taxon>Kineosporiaceae</taxon>
        <taxon>Quadrisphaera</taxon>
    </lineage>
</organism>
<comment type="subcellular location">
    <subcellularLocation>
        <location evidence="1 17">Cell membrane</location>
        <topology evidence="1 17">Multi-pass membrane protein</topology>
    </subcellularLocation>
</comment>
<evidence type="ECO:0000256" key="13">
    <source>
        <dbReference type="ARBA" id="ARBA00022989"/>
    </source>
</evidence>
<evidence type="ECO:0000256" key="17">
    <source>
        <dbReference type="PIRNR" id="PIRNR000007"/>
    </source>
</evidence>
<keyword evidence="4 17" id="KW-0813">Transport</keyword>
<dbReference type="Pfam" id="PF13442">
    <property type="entry name" value="Cytochrome_CBB3"/>
    <property type="match status" value="1"/>
</dbReference>
<evidence type="ECO:0000256" key="6">
    <source>
        <dbReference type="ARBA" id="ARBA00022617"/>
    </source>
</evidence>
<reference evidence="21 22" key="1">
    <citation type="submission" date="2018-03" db="EMBL/GenBank/DDBJ databases">
        <title>Genomic Encyclopedia of Archaeal and Bacterial Type Strains, Phase II (KMG-II): from individual species to whole genera.</title>
        <authorList>
            <person name="Goeker M."/>
        </authorList>
    </citation>
    <scope>NUCLEOTIDE SEQUENCE [LARGE SCALE GENOMIC DNA]</scope>
    <source>
        <strain evidence="21 22">DSM 44889</strain>
    </source>
</reference>
<evidence type="ECO:0000259" key="20">
    <source>
        <dbReference type="PROSITE" id="PS51007"/>
    </source>
</evidence>
<dbReference type="PANTHER" id="PTHR33751:SF13">
    <property type="entry name" value="CYTOCHROME BC1 COMPLEX CYTOCHROME C SUBUNIT"/>
    <property type="match status" value="1"/>
</dbReference>
<keyword evidence="5 17" id="KW-1003">Cell membrane</keyword>
<dbReference type="PROSITE" id="PS51007">
    <property type="entry name" value="CYTC"/>
    <property type="match status" value="1"/>
</dbReference>
<dbReference type="EC" id="7.1.1.8" evidence="2 17"/>
<keyword evidence="11 17" id="KW-1278">Translocase</keyword>
<keyword evidence="7 17" id="KW-0679">Respiratory chain</keyword>
<comment type="catalytic activity">
    <reaction evidence="16 17">
        <text>a quinol + 2 Fe(III)-[cytochrome c](out) = a quinone + 2 Fe(II)-[cytochrome c](out) + 2 H(+)(out)</text>
        <dbReference type="Rhea" id="RHEA:11484"/>
        <dbReference type="Rhea" id="RHEA-COMP:10350"/>
        <dbReference type="Rhea" id="RHEA-COMP:14399"/>
        <dbReference type="ChEBI" id="CHEBI:15378"/>
        <dbReference type="ChEBI" id="CHEBI:24646"/>
        <dbReference type="ChEBI" id="CHEBI:29033"/>
        <dbReference type="ChEBI" id="CHEBI:29034"/>
        <dbReference type="ChEBI" id="CHEBI:132124"/>
        <dbReference type="EC" id="7.1.1.8"/>
    </reaction>
</comment>
<evidence type="ECO:0000313" key="21">
    <source>
        <dbReference type="EMBL" id="PWJ49877.1"/>
    </source>
</evidence>
<comment type="PTM">
    <text evidence="18">Binds 2 heme c groups covalently per subunit.</text>
</comment>
<keyword evidence="6 17" id="KW-0349">Heme</keyword>
<keyword evidence="8 17" id="KW-0812">Transmembrane</keyword>